<dbReference type="AlphaFoldDB" id="A0AAD0TNP8"/>
<dbReference type="InterPro" id="IPR004380">
    <property type="entry name" value="Asp_race"/>
</dbReference>
<dbReference type="EMBL" id="CP032744">
    <property type="protein sequence ID" value="AYJ38446.1"/>
    <property type="molecule type" value="Genomic_DNA"/>
</dbReference>
<keyword evidence="5" id="KW-1185">Reference proteome</keyword>
<dbReference type="EMBL" id="BDOR01000001">
    <property type="protein sequence ID" value="GBF00583.1"/>
    <property type="molecule type" value="Genomic_DNA"/>
</dbReference>
<dbReference type="InterPro" id="IPR015942">
    <property type="entry name" value="Asp/Glu/hydantoin_racemase"/>
</dbReference>
<evidence type="ECO:0000256" key="2">
    <source>
        <dbReference type="ARBA" id="ARBA00023235"/>
    </source>
</evidence>
<reference evidence="4 5" key="1">
    <citation type="submission" date="2017-04" db="EMBL/GenBank/DDBJ databases">
        <title>In vitro and in silico characterization of Lactobacillus paraplantarum D2-1, a starter culture for soymilk fermentation.</title>
        <authorList>
            <person name="Endo A."/>
            <person name="Sasaki F."/>
            <person name="Maeno S."/>
            <person name="Kanesaki Y."/>
            <person name="Kubota E."/>
            <person name="Torres G.A."/>
            <person name="Tomita S."/>
            <person name="Nakagawa J."/>
        </authorList>
    </citation>
    <scope>NUCLEOTIDE SEQUENCE [LARGE SCALE GENOMIC DNA]</scope>
    <source>
        <strain evidence="4 5">D2-1</strain>
    </source>
</reference>
<protein>
    <submittedName>
        <fullName evidence="4">Aspartate racemase</fullName>
    </submittedName>
    <submittedName>
        <fullName evidence="3">Aspartate/glutamate racemase family protein</fullName>
    </submittedName>
</protein>
<evidence type="ECO:0000313" key="3">
    <source>
        <dbReference type="EMBL" id="AYJ38446.1"/>
    </source>
</evidence>
<dbReference type="Gene3D" id="3.40.50.1860">
    <property type="match status" value="2"/>
</dbReference>
<comment type="similarity">
    <text evidence="1">Belongs to the aspartate/glutamate racemases family.</text>
</comment>
<organism evidence="3 6">
    <name type="scientific">Lactiplantibacillus paraplantarum</name>
    <dbReference type="NCBI Taxonomy" id="60520"/>
    <lineage>
        <taxon>Bacteria</taxon>
        <taxon>Bacillati</taxon>
        <taxon>Bacillota</taxon>
        <taxon>Bacilli</taxon>
        <taxon>Lactobacillales</taxon>
        <taxon>Lactobacillaceae</taxon>
        <taxon>Lactiplantibacillus</taxon>
    </lineage>
</organism>
<dbReference type="PANTHER" id="PTHR21198">
    <property type="entry name" value="GLUTAMATE RACEMASE"/>
    <property type="match status" value="1"/>
</dbReference>
<evidence type="ECO:0000256" key="1">
    <source>
        <dbReference type="ARBA" id="ARBA00007847"/>
    </source>
</evidence>
<dbReference type="GO" id="GO:0047661">
    <property type="term" value="F:amino-acid racemase activity"/>
    <property type="evidence" value="ECO:0007669"/>
    <property type="project" value="InterPro"/>
</dbReference>
<reference evidence="3 6" key="2">
    <citation type="submission" date="2018-10" db="EMBL/GenBank/DDBJ databases">
        <title>Genome seuquencing of Lactobacillus species.</title>
        <authorList>
            <person name="Baek C."/>
            <person name="Yi H."/>
        </authorList>
    </citation>
    <scope>NUCLEOTIDE SEQUENCE [LARGE SCALE GENOMIC DNA]</scope>
    <source>
        <strain evidence="3 6">DSM 10667</strain>
    </source>
</reference>
<dbReference type="SUPFAM" id="SSF53681">
    <property type="entry name" value="Aspartate/glutamate racemase"/>
    <property type="match status" value="2"/>
</dbReference>
<name>A0AAD0TNP8_9LACO</name>
<dbReference type="NCBIfam" id="TIGR00035">
    <property type="entry name" value="asp_race"/>
    <property type="match status" value="1"/>
</dbReference>
<dbReference type="InterPro" id="IPR018187">
    <property type="entry name" value="Asp/Glu_racemase_AS_1"/>
</dbReference>
<gene>
    <name evidence="4" type="primary">racX_1</name>
    <name evidence="3" type="ORF">LP667_06300</name>
    <name evidence="4" type="ORF">LPPLD21_00083</name>
</gene>
<dbReference type="Proteomes" id="UP000277896">
    <property type="component" value="Chromosome"/>
</dbReference>
<accession>A0AAD0TNP8</accession>
<dbReference type="RefSeq" id="WP_021731724.1">
    <property type="nucleotide sequence ID" value="NZ_AVAI01000126.1"/>
</dbReference>
<evidence type="ECO:0000313" key="6">
    <source>
        <dbReference type="Proteomes" id="UP000277896"/>
    </source>
</evidence>
<keyword evidence="2" id="KW-0413">Isomerase</keyword>
<dbReference type="Proteomes" id="UP000236162">
    <property type="component" value="Unassembled WGS sequence"/>
</dbReference>
<dbReference type="Pfam" id="PF01177">
    <property type="entry name" value="Asp_Glu_race"/>
    <property type="match status" value="1"/>
</dbReference>
<evidence type="ECO:0000313" key="4">
    <source>
        <dbReference type="EMBL" id="GBF00583.1"/>
    </source>
</evidence>
<dbReference type="PANTHER" id="PTHR21198:SF7">
    <property type="entry name" value="ASPARTATE-GLUTAMATE RACEMASE FAMILY"/>
    <property type="match status" value="1"/>
</dbReference>
<dbReference type="InterPro" id="IPR001920">
    <property type="entry name" value="Asp/Glu_race"/>
</dbReference>
<sequence length="249" mass="27643">MENCFGIIGGMGTMATEDFVHTVNRLTVTHRDQDYLNYVVLNDAQIPDRTAYILDHNCTNPLPSLKADVRLLNRLGAKFIVMTCNTAHYFIPALTAITNVPILNMPALAVEAACQLQQPRPLRIGILATTGTLKSQLYQQLIRSNGHMPVVPTEQQQAQVMALIYEDIKQHDYVDRVKFHGLIDQLLNAADCDAVILGCTELSVAQDAVPYGSERVIDAQYELARVTVQCAQAAKPTMILQRQQSMNGY</sequence>
<proteinExistence type="inferred from homology"/>
<dbReference type="PROSITE" id="PS00923">
    <property type="entry name" value="ASP_GLU_RACEMASE_1"/>
    <property type="match status" value="1"/>
</dbReference>
<evidence type="ECO:0000313" key="5">
    <source>
        <dbReference type="Proteomes" id="UP000236162"/>
    </source>
</evidence>